<evidence type="ECO:0000256" key="4">
    <source>
        <dbReference type="ARBA" id="ARBA00022801"/>
    </source>
</evidence>
<dbReference type="GO" id="GO:0008855">
    <property type="term" value="F:exodeoxyribonuclease VII activity"/>
    <property type="evidence" value="ECO:0007669"/>
    <property type="project" value="UniProtKB-UniRule"/>
</dbReference>
<proteinExistence type="inferred from homology"/>
<dbReference type="PIRSF" id="PIRSF006488">
    <property type="entry name" value="Exonuc_VII_S"/>
    <property type="match status" value="1"/>
</dbReference>
<dbReference type="HOGENOM" id="CLU_145918_3_4_9"/>
<dbReference type="NCBIfam" id="TIGR01280">
    <property type="entry name" value="xseB"/>
    <property type="match status" value="1"/>
</dbReference>
<keyword evidence="2 6" id="KW-0963">Cytoplasm</keyword>
<dbReference type="InterPro" id="IPR037004">
    <property type="entry name" value="Exonuc_VII_ssu_sf"/>
</dbReference>
<name>A0A078KSL9_9FIRM</name>
<comment type="subunit">
    <text evidence="6">Heterooligomer composed of large and small subunits.</text>
</comment>
<dbReference type="PANTHER" id="PTHR34137:SF1">
    <property type="entry name" value="EXODEOXYRIBONUCLEASE 7 SMALL SUBUNIT"/>
    <property type="match status" value="1"/>
</dbReference>
<comment type="function">
    <text evidence="6">Bidirectionally degrades single-stranded DNA into large acid-insoluble oligonucleotides, which are then degraded further into small acid-soluble oligonucleotides.</text>
</comment>
<accession>A0A078KSL9</accession>
<keyword evidence="5 6" id="KW-0269">Exonuclease</keyword>
<comment type="subcellular location">
    <subcellularLocation>
        <location evidence="6">Cytoplasm</location>
    </subcellularLocation>
</comment>
<evidence type="ECO:0000256" key="5">
    <source>
        <dbReference type="ARBA" id="ARBA00022839"/>
    </source>
</evidence>
<comment type="catalytic activity">
    <reaction evidence="6">
        <text>Exonucleolytic cleavage in either 5'- to 3'- or 3'- to 5'-direction to yield nucleoside 5'-phosphates.</text>
        <dbReference type="EC" id="3.1.11.6"/>
    </reaction>
</comment>
<keyword evidence="8" id="KW-1185">Reference proteome</keyword>
<gene>
    <name evidence="6" type="primary">xseB</name>
    <name evidence="7" type="ORF">CCDG5_1053</name>
</gene>
<dbReference type="InterPro" id="IPR003761">
    <property type="entry name" value="Exonuc_VII_S"/>
</dbReference>
<dbReference type="Pfam" id="PF02609">
    <property type="entry name" value="Exonuc_VII_S"/>
    <property type="match status" value="1"/>
</dbReference>
<protein>
    <recommendedName>
        <fullName evidence="6">Exodeoxyribonuclease 7 small subunit</fullName>
        <ecNumber evidence="6">3.1.11.6</ecNumber>
    </recommendedName>
    <alternativeName>
        <fullName evidence="6">Exodeoxyribonuclease VII small subunit</fullName>
        <shortName evidence="6">Exonuclease VII small subunit</shortName>
    </alternativeName>
</protein>
<dbReference type="AlphaFoldDB" id="A0A078KSL9"/>
<dbReference type="KEGG" id="ccel:CCDG5_1053"/>
<sequence>MKSEKKDLTFEQAMSRLEEIVNLLEDGGAPLEETMKLYSEGAKLAAICSSKLKKAEQIVEKAQCIKSKLKEEDTDDC</sequence>
<dbReference type="OrthoDB" id="49164at2"/>
<keyword evidence="3 6" id="KW-0540">Nuclease</keyword>
<comment type="similarity">
    <text evidence="1 6">Belongs to the XseB family.</text>
</comment>
<dbReference type="HAMAP" id="MF_00337">
    <property type="entry name" value="Exonuc_7_S"/>
    <property type="match status" value="1"/>
</dbReference>
<dbReference type="SUPFAM" id="SSF116842">
    <property type="entry name" value="XseB-like"/>
    <property type="match status" value="1"/>
</dbReference>
<evidence type="ECO:0000256" key="6">
    <source>
        <dbReference type="HAMAP-Rule" id="MF_00337"/>
    </source>
</evidence>
<dbReference type="Proteomes" id="UP000032431">
    <property type="component" value="Chromosome I"/>
</dbReference>
<dbReference type="GO" id="GO:0006308">
    <property type="term" value="P:DNA catabolic process"/>
    <property type="evidence" value="ECO:0007669"/>
    <property type="project" value="UniProtKB-UniRule"/>
</dbReference>
<evidence type="ECO:0000313" key="8">
    <source>
        <dbReference type="Proteomes" id="UP000032431"/>
    </source>
</evidence>
<keyword evidence="4 6" id="KW-0378">Hydrolase</keyword>
<dbReference type="Gene3D" id="1.10.287.1040">
    <property type="entry name" value="Exonuclease VII, small subunit"/>
    <property type="match status" value="1"/>
</dbReference>
<evidence type="ECO:0000256" key="1">
    <source>
        <dbReference type="ARBA" id="ARBA00009998"/>
    </source>
</evidence>
<dbReference type="PANTHER" id="PTHR34137">
    <property type="entry name" value="EXODEOXYRIBONUCLEASE 7 SMALL SUBUNIT"/>
    <property type="match status" value="1"/>
</dbReference>
<organism evidence="7 8">
    <name type="scientific">[Clostridium] cellulosi</name>
    <dbReference type="NCBI Taxonomy" id="29343"/>
    <lineage>
        <taxon>Bacteria</taxon>
        <taxon>Bacillati</taxon>
        <taxon>Bacillota</taxon>
        <taxon>Clostridia</taxon>
        <taxon>Eubacteriales</taxon>
        <taxon>Oscillospiraceae</taxon>
        <taxon>Oscillospiraceae incertae sedis</taxon>
    </lineage>
</organism>
<dbReference type="EMBL" id="LM995447">
    <property type="protein sequence ID" value="CDZ24170.1"/>
    <property type="molecule type" value="Genomic_DNA"/>
</dbReference>
<evidence type="ECO:0000256" key="2">
    <source>
        <dbReference type="ARBA" id="ARBA00022490"/>
    </source>
</evidence>
<evidence type="ECO:0000313" key="7">
    <source>
        <dbReference type="EMBL" id="CDZ24170.1"/>
    </source>
</evidence>
<reference evidence="8" key="1">
    <citation type="submission" date="2014-07" db="EMBL/GenBank/DDBJ databases">
        <authorList>
            <person name="Wibberg D."/>
        </authorList>
    </citation>
    <scope>NUCLEOTIDE SEQUENCE [LARGE SCALE GENOMIC DNA]</scope>
    <source>
        <strain evidence="8">DG5</strain>
    </source>
</reference>
<dbReference type="GO" id="GO:0009318">
    <property type="term" value="C:exodeoxyribonuclease VII complex"/>
    <property type="evidence" value="ECO:0007669"/>
    <property type="project" value="UniProtKB-UniRule"/>
</dbReference>
<evidence type="ECO:0000256" key="3">
    <source>
        <dbReference type="ARBA" id="ARBA00022722"/>
    </source>
</evidence>
<dbReference type="PATRIC" id="fig|29343.3.peg.1110"/>
<dbReference type="STRING" id="29343.CCDG5_1053"/>
<dbReference type="EC" id="3.1.11.6" evidence="6"/>
<dbReference type="GO" id="GO:0005829">
    <property type="term" value="C:cytosol"/>
    <property type="evidence" value="ECO:0007669"/>
    <property type="project" value="TreeGrafter"/>
</dbReference>